<evidence type="ECO:0000256" key="1">
    <source>
        <dbReference type="ARBA" id="ARBA00009013"/>
    </source>
</evidence>
<comment type="similarity">
    <text evidence="1 2">Belongs to the anti-sigma-factor antagonist family.</text>
</comment>
<dbReference type="SUPFAM" id="SSF52091">
    <property type="entry name" value="SpoIIaa-like"/>
    <property type="match status" value="1"/>
</dbReference>
<sequence length="128" mass="13751">MDVSGHGRSRGFSVSPDRRGAALVLRVTGDLDAMTAPTLVTHLDIALADAPPVVVVDMTDVEFLSSAGISVLVETHRLAERADISLRIVADGPATSRPFRMMRLDEVIDLYPTLADAMGERQQGRPPT</sequence>
<gene>
    <name evidence="4" type="ORF">QYF68_25830</name>
</gene>
<evidence type="ECO:0000259" key="3">
    <source>
        <dbReference type="PROSITE" id="PS50801"/>
    </source>
</evidence>
<dbReference type="EMBL" id="JAUHTC010000089">
    <property type="protein sequence ID" value="MDN4521214.1"/>
    <property type="molecule type" value="Genomic_DNA"/>
</dbReference>
<comment type="caution">
    <text evidence="4">The sequence shown here is derived from an EMBL/GenBank/DDBJ whole genome shotgun (WGS) entry which is preliminary data.</text>
</comment>
<protein>
    <recommendedName>
        <fullName evidence="2">Anti-sigma factor antagonist</fullName>
    </recommendedName>
</protein>
<dbReference type="PROSITE" id="PS50801">
    <property type="entry name" value="STAS"/>
    <property type="match status" value="1"/>
</dbReference>
<dbReference type="PANTHER" id="PTHR33495:SF13">
    <property type="entry name" value="ANTI-SIGMA-F FACTOR ANTAGONIST RSFB"/>
    <property type="match status" value="1"/>
</dbReference>
<dbReference type="RefSeq" id="WP_208676779.1">
    <property type="nucleotide sequence ID" value="NZ_CP082189.1"/>
</dbReference>
<dbReference type="InterPro" id="IPR002645">
    <property type="entry name" value="STAS_dom"/>
</dbReference>
<dbReference type="Proteomes" id="UP001172687">
    <property type="component" value="Unassembled WGS sequence"/>
</dbReference>
<dbReference type="Gene3D" id="3.30.750.24">
    <property type="entry name" value="STAS domain"/>
    <property type="match status" value="1"/>
</dbReference>
<evidence type="ECO:0000313" key="5">
    <source>
        <dbReference type="Proteomes" id="UP001172687"/>
    </source>
</evidence>
<proteinExistence type="inferred from homology"/>
<accession>A0ABT8HKC3</accession>
<dbReference type="CDD" id="cd07043">
    <property type="entry name" value="STAS_anti-anti-sigma_factors"/>
    <property type="match status" value="1"/>
</dbReference>
<feature type="domain" description="STAS" evidence="3">
    <location>
        <begin position="12"/>
        <end position="121"/>
    </location>
</feature>
<keyword evidence="5" id="KW-1185">Reference proteome</keyword>
<dbReference type="NCBIfam" id="TIGR00377">
    <property type="entry name" value="ant_ant_sig"/>
    <property type="match status" value="1"/>
</dbReference>
<name>A0ABT8HKC3_MYCAO</name>
<organism evidence="4 5">
    <name type="scientific">Mycolicibacterium austroafricanum</name>
    <name type="common">Mycobacterium austroafricanum</name>
    <dbReference type="NCBI Taxonomy" id="39687"/>
    <lineage>
        <taxon>Bacteria</taxon>
        <taxon>Bacillati</taxon>
        <taxon>Actinomycetota</taxon>
        <taxon>Actinomycetes</taxon>
        <taxon>Mycobacteriales</taxon>
        <taxon>Mycobacteriaceae</taxon>
        <taxon>Mycolicibacterium</taxon>
    </lineage>
</organism>
<dbReference type="InterPro" id="IPR003658">
    <property type="entry name" value="Anti-sigma_ant"/>
</dbReference>
<dbReference type="Pfam" id="PF01740">
    <property type="entry name" value="STAS"/>
    <property type="match status" value="1"/>
</dbReference>
<dbReference type="InterPro" id="IPR036513">
    <property type="entry name" value="STAS_dom_sf"/>
</dbReference>
<reference evidence="4" key="1">
    <citation type="submission" date="2023-07" db="EMBL/GenBank/DDBJ databases">
        <title>Degradation of tert-butanol by M. austroafricanum TBA100.</title>
        <authorList>
            <person name="Helbich S."/>
            <person name="Vainshtein Y."/>
        </authorList>
    </citation>
    <scope>NUCLEOTIDE SEQUENCE</scope>
    <source>
        <strain evidence="4">TBA100</strain>
    </source>
</reference>
<dbReference type="PANTHER" id="PTHR33495">
    <property type="entry name" value="ANTI-SIGMA FACTOR ANTAGONIST TM_1081-RELATED-RELATED"/>
    <property type="match status" value="1"/>
</dbReference>
<evidence type="ECO:0000313" key="4">
    <source>
        <dbReference type="EMBL" id="MDN4521214.1"/>
    </source>
</evidence>
<evidence type="ECO:0000256" key="2">
    <source>
        <dbReference type="RuleBase" id="RU003749"/>
    </source>
</evidence>